<organism evidence="1 2">
    <name type="scientific">Phaeocystidibacter marisrubri</name>
    <dbReference type="NCBI Taxonomy" id="1577780"/>
    <lineage>
        <taxon>Bacteria</taxon>
        <taxon>Pseudomonadati</taxon>
        <taxon>Bacteroidota</taxon>
        <taxon>Flavobacteriia</taxon>
        <taxon>Flavobacteriales</taxon>
        <taxon>Phaeocystidibacteraceae</taxon>
        <taxon>Phaeocystidibacter</taxon>
    </lineage>
</organism>
<dbReference type="Proteomes" id="UP000484164">
    <property type="component" value="Unassembled WGS sequence"/>
</dbReference>
<reference evidence="1 2" key="1">
    <citation type="submission" date="2019-10" db="EMBL/GenBank/DDBJ databases">
        <title>Genome sequence of Phaeocystidibacter marisrubri JCM30614 (type strain).</title>
        <authorList>
            <person name="Bowman J.P."/>
        </authorList>
    </citation>
    <scope>NUCLEOTIDE SEQUENCE [LARGE SCALE GENOMIC DNA]</scope>
    <source>
        <strain evidence="1 2">JCM 30614</strain>
    </source>
</reference>
<evidence type="ECO:0000313" key="1">
    <source>
        <dbReference type="EMBL" id="KAB2815030.1"/>
    </source>
</evidence>
<proteinExistence type="predicted"/>
<name>A0A6L3ZCK6_9FLAO</name>
<keyword evidence="2" id="KW-1185">Reference proteome</keyword>
<dbReference type="RefSeq" id="WP_151694354.1">
    <property type="nucleotide sequence ID" value="NZ_BMGX01000003.1"/>
</dbReference>
<dbReference type="EMBL" id="WBVQ01000004">
    <property type="protein sequence ID" value="KAB2815030.1"/>
    <property type="molecule type" value="Genomic_DNA"/>
</dbReference>
<comment type="caution">
    <text evidence="1">The sequence shown here is derived from an EMBL/GenBank/DDBJ whole genome shotgun (WGS) entry which is preliminary data.</text>
</comment>
<evidence type="ECO:0000313" key="2">
    <source>
        <dbReference type="Proteomes" id="UP000484164"/>
    </source>
</evidence>
<gene>
    <name evidence="1" type="ORF">F8C82_14555</name>
</gene>
<protein>
    <submittedName>
        <fullName evidence="1">Uncharacterized protein</fullName>
    </submittedName>
</protein>
<dbReference type="AlphaFoldDB" id="A0A6L3ZCK6"/>
<sequence>MSTKAKLKAPTVKSLTNTGIAVGSAVGGFLGARALNNYFPQYSTPSTTNKMIMAGALVASLVLSSSISGNDAVAETSRGVLTGMAIHSAGKLANMFGQEIPATSEEGVNGLRMPTVAKAFLCEHHPMKPVAGNLGKLREIIENGQFVRLPQGASSPASSFLGQPERYANTLL</sequence>
<accession>A0A6L3ZCK6</accession>